<keyword evidence="12" id="KW-1185">Reference proteome</keyword>
<evidence type="ECO:0000259" key="10">
    <source>
        <dbReference type="PROSITE" id="PS51837"/>
    </source>
</evidence>
<dbReference type="Proteomes" id="UP001174909">
    <property type="component" value="Unassembled WGS sequence"/>
</dbReference>
<feature type="compositionally biased region" description="Pro residues" evidence="8">
    <location>
        <begin position="1"/>
        <end position="19"/>
    </location>
</feature>
<feature type="domain" description="LITAF" evidence="10">
    <location>
        <begin position="49"/>
        <end position="133"/>
    </location>
</feature>
<evidence type="ECO:0000313" key="12">
    <source>
        <dbReference type="Proteomes" id="UP001174909"/>
    </source>
</evidence>
<feature type="transmembrane region" description="Helical" evidence="9">
    <location>
        <begin position="86"/>
        <end position="111"/>
    </location>
</feature>
<comment type="subcellular location">
    <subcellularLocation>
        <location evidence="2">Endosome membrane</location>
        <topology evidence="2">Peripheral membrane protein</topology>
    </subcellularLocation>
    <subcellularLocation>
        <location evidence="1">Late endosome membrane</location>
    </subcellularLocation>
    <subcellularLocation>
        <location evidence="3">Lysosome membrane</location>
        <topology evidence="3">Peripheral membrane protein</topology>
        <orientation evidence="3">Cytoplasmic side</orientation>
    </subcellularLocation>
</comment>
<reference evidence="11" key="1">
    <citation type="submission" date="2023-03" db="EMBL/GenBank/DDBJ databases">
        <authorList>
            <person name="Steffen K."/>
            <person name="Cardenas P."/>
        </authorList>
    </citation>
    <scope>NUCLEOTIDE SEQUENCE</scope>
</reference>
<dbReference type="PROSITE" id="PS51837">
    <property type="entry name" value="LITAF"/>
    <property type="match status" value="1"/>
</dbReference>
<evidence type="ECO:0000256" key="6">
    <source>
        <dbReference type="ARBA" id="ARBA00022833"/>
    </source>
</evidence>
<dbReference type="GO" id="GO:0031902">
    <property type="term" value="C:late endosome membrane"/>
    <property type="evidence" value="ECO:0007669"/>
    <property type="project" value="UniProtKB-SubCell"/>
</dbReference>
<dbReference type="PANTHER" id="PTHR23292:SF6">
    <property type="entry name" value="FI16602P1-RELATED"/>
    <property type="match status" value="1"/>
</dbReference>
<dbReference type="InterPro" id="IPR037519">
    <property type="entry name" value="LITAF_fam"/>
</dbReference>
<dbReference type="EMBL" id="CASHTH010003723">
    <property type="protein sequence ID" value="CAI8048332.1"/>
    <property type="molecule type" value="Genomic_DNA"/>
</dbReference>
<evidence type="ECO:0000256" key="7">
    <source>
        <dbReference type="ARBA" id="ARBA00023136"/>
    </source>
</evidence>
<keyword evidence="9" id="KW-1133">Transmembrane helix</keyword>
<dbReference type="PANTHER" id="PTHR23292">
    <property type="entry name" value="LIPOPOLYSACCHARIDE-INDUCED TUMOR NECROSIS FACTOR-ALPHA FACTOR"/>
    <property type="match status" value="1"/>
</dbReference>
<keyword evidence="6" id="KW-0862">Zinc</keyword>
<keyword evidence="5" id="KW-0479">Metal-binding</keyword>
<sequence length="134" mass="14770">MADPYAPPPYPPAQNPGYPPVQDQGYSGYPPQSAAPYPPAQQTATTVVVQQQPVIQQSVVFRDRPVLVTDSNGQQVTTQLQFKSGALTWLICCAICWLTGFWCLALIPFCIDDTKDVYHITPTDGRVVGVYKRL</sequence>
<proteinExistence type="inferred from homology"/>
<evidence type="ECO:0000256" key="5">
    <source>
        <dbReference type="ARBA" id="ARBA00022723"/>
    </source>
</evidence>
<evidence type="ECO:0000313" key="11">
    <source>
        <dbReference type="EMBL" id="CAI8048332.1"/>
    </source>
</evidence>
<dbReference type="Pfam" id="PF10601">
    <property type="entry name" value="zf-LITAF-like"/>
    <property type="match status" value="1"/>
</dbReference>
<dbReference type="GO" id="GO:0008270">
    <property type="term" value="F:zinc ion binding"/>
    <property type="evidence" value="ECO:0007669"/>
    <property type="project" value="TreeGrafter"/>
</dbReference>
<dbReference type="GO" id="GO:0005765">
    <property type="term" value="C:lysosomal membrane"/>
    <property type="evidence" value="ECO:0007669"/>
    <property type="project" value="UniProtKB-SubCell"/>
</dbReference>
<comment type="caution">
    <text evidence="11">The sequence shown here is derived from an EMBL/GenBank/DDBJ whole genome shotgun (WGS) entry which is preliminary data.</text>
</comment>
<evidence type="ECO:0000256" key="8">
    <source>
        <dbReference type="SAM" id="MobiDB-lite"/>
    </source>
</evidence>
<keyword evidence="9" id="KW-0812">Transmembrane</keyword>
<dbReference type="SMART" id="SM00714">
    <property type="entry name" value="LITAF"/>
    <property type="match status" value="1"/>
</dbReference>
<dbReference type="AlphaFoldDB" id="A0AA35TI14"/>
<evidence type="ECO:0000256" key="2">
    <source>
        <dbReference type="ARBA" id="ARBA00004481"/>
    </source>
</evidence>
<name>A0AA35TI14_GEOBA</name>
<protein>
    <submittedName>
        <fullName evidence="11">Lipopolysaccharide-induced tumor necrosis factor-alpha factor homolog</fullName>
    </submittedName>
</protein>
<feature type="compositionally biased region" description="Low complexity" evidence="8">
    <location>
        <begin position="26"/>
        <end position="42"/>
    </location>
</feature>
<evidence type="ECO:0000256" key="9">
    <source>
        <dbReference type="SAM" id="Phobius"/>
    </source>
</evidence>
<feature type="region of interest" description="Disordered" evidence="8">
    <location>
        <begin position="1"/>
        <end position="42"/>
    </location>
</feature>
<evidence type="ECO:0000256" key="3">
    <source>
        <dbReference type="ARBA" id="ARBA00004630"/>
    </source>
</evidence>
<dbReference type="InterPro" id="IPR006629">
    <property type="entry name" value="LITAF"/>
</dbReference>
<evidence type="ECO:0000256" key="4">
    <source>
        <dbReference type="ARBA" id="ARBA00005975"/>
    </source>
</evidence>
<gene>
    <name evidence="11" type="ORF">GBAR_LOCUS26678</name>
</gene>
<comment type="similarity">
    <text evidence="4">Belongs to the CDIP1/LITAF family.</text>
</comment>
<keyword evidence="7 9" id="KW-0472">Membrane</keyword>
<evidence type="ECO:0000256" key="1">
    <source>
        <dbReference type="ARBA" id="ARBA00004414"/>
    </source>
</evidence>
<accession>A0AA35TI14</accession>
<organism evidence="11 12">
    <name type="scientific">Geodia barretti</name>
    <name type="common">Barrett's horny sponge</name>
    <dbReference type="NCBI Taxonomy" id="519541"/>
    <lineage>
        <taxon>Eukaryota</taxon>
        <taxon>Metazoa</taxon>
        <taxon>Porifera</taxon>
        <taxon>Demospongiae</taxon>
        <taxon>Heteroscleromorpha</taxon>
        <taxon>Tetractinellida</taxon>
        <taxon>Astrophorina</taxon>
        <taxon>Geodiidae</taxon>
        <taxon>Geodia</taxon>
    </lineage>
</organism>